<sequence length="422" mass="49906">MDQLITIEECAEVVRNSQAIQSNASFDIVRYRLDKVGGLPGYLGEYARLVVSVKCNRVIRDFRYFVKSLPITDWSHRKLIEKVGYHAKESECYREMFPRFKQSPELVQKWRPSCWLVKDEVMVMEDLVDNGFEAMPYRMEFGQGHMMRIIDSLAQMHACSLDLEMNQLNGVKLGKQFESMLFETIFRRESPWIKAGLQGIKKAALFASKYSKNPTFKQTIEAEMDSRMEQLFELLEPSVKYQSVLVHRDLWPNNFMFRFPKDPRSGITDYDTPSSCVLLDFQLARYLPPAVDLLCAIYILTRRSHRDAFYESYVDHYYQSLTYKLAKLDLDIKTILPWNSFRESLEHYRLVGLLWSGVLRSFVNLPEGYLQDLRRSHPQSYNDFFFVSRDHVIEEFLNKDRYFRDNFLDTVDETLEYLFGFK</sequence>
<dbReference type="InterPro" id="IPR011009">
    <property type="entry name" value="Kinase-like_dom_sf"/>
</dbReference>
<proteinExistence type="predicted"/>
<protein>
    <recommendedName>
        <fullName evidence="1">CHK kinase-like domain-containing protein</fullName>
    </recommendedName>
</protein>
<dbReference type="PANTHER" id="PTHR11012:SF59">
    <property type="entry name" value="CHK KINASE-LIKE DOMAIN-CONTAINING PROTEIN-RELATED"/>
    <property type="match status" value="1"/>
</dbReference>
<dbReference type="Proteomes" id="UP001562425">
    <property type="component" value="Unassembled WGS sequence"/>
</dbReference>
<comment type="caution">
    <text evidence="2">The sequence shown here is derived from an EMBL/GenBank/DDBJ whole genome shotgun (WGS) entry which is preliminary data.</text>
</comment>
<organism evidence="2 3">
    <name type="scientific">Culex pipiens pipiens</name>
    <name type="common">Northern house mosquito</name>
    <dbReference type="NCBI Taxonomy" id="38569"/>
    <lineage>
        <taxon>Eukaryota</taxon>
        <taxon>Metazoa</taxon>
        <taxon>Ecdysozoa</taxon>
        <taxon>Arthropoda</taxon>
        <taxon>Hexapoda</taxon>
        <taxon>Insecta</taxon>
        <taxon>Pterygota</taxon>
        <taxon>Neoptera</taxon>
        <taxon>Endopterygota</taxon>
        <taxon>Diptera</taxon>
        <taxon>Nematocera</taxon>
        <taxon>Culicoidea</taxon>
        <taxon>Culicidae</taxon>
        <taxon>Culicinae</taxon>
        <taxon>Culicini</taxon>
        <taxon>Culex</taxon>
        <taxon>Culex</taxon>
    </lineage>
</organism>
<dbReference type="EMBL" id="JBEHCU010007600">
    <property type="protein sequence ID" value="KAL1394438.1"/>
    <property type="molecule type" value="Genomic_DNA"/>
</dbReference>
<reference evidence="2 3" key="1">
    <citation type="submission" date="2024-05" db="EMBL/GenBank/DDBJ databases">
        <title>Culex pipiens pipiens assembly and annotation.</title>
        <authorList>
            <person name="Alout H."/>
            <person name="Durand T."/>
        </authorList>
    </citation>
    <scope>NUCLEOTIDE SEQUENCE [LARGE SCALE GENOMIC DNA]</scope>
    <source>
        <strain evidence="2">HA-2024</strain>
        <tissue evidence="2">Whole body</tissue>
    </source>
</reference>
<feature type="domain" description="CHK kinase-like" evidence="1">
    <location>
        <begin position="122"/>
        <end position="327"/>
    </location>
</feature>
<evidence type="ECO:0000313" key="2">
    <source>
        <dbReference type="EMBL" id="KAL1394438.1"/>
    </source>
</evidence>
<dbReference type="InterPro" id="IPR015897">
    <property type="entry name" value="CHK_kinase-like"/>
</dbReference>
<dbReference type="AlphaFoldDB" id="A0ABD1D4C2"/>
<name>A0ABD1D4C2_CULPP</name>
<keyword evidence="3" id="KW-1185">Reference proteome</keyword>
<gene>
    <name evidence="2" type="ORF">pipiens_011957</name>
</gene>
<dbReference type="PANTHER" id="PTHR11012">
    <property type="entry name" value="PROTEIN KINASE-LIKE DOMAIN-CONTAINING"/>
    <property type="match status" value="1"/>
</dbReference>
<evidence type="ECO:0000259" key="1">
    <source>
        <dbReference type="SMART" id="SM00587"/>
    </source>
</evidence>
<dbReference type="SMART" id="SM00587">
    <property type="entry name" value="CHK"/>
    <property type="match status" value="1"/>
</dbReference>
<dbReference type="InterPro" id="IPR004119">
    <property type="entry name" value="EcKL"/>
</dbReference>
<dbReference type="Pfam" id="PF02958">
    <property type="entry name" value="EcKL"/>
    <property type="match status" value="1"/>
</dbReference>
<accession>A0ABD1D4C2</accession>
<dbReference type="SUPFAM" id="SSF56112">
    <property type="entry name" value="Protein kinase-like (PK-like)"/>
    <property type="match status" value="1"/>
</dbReference>
<dbReference type="Gene3D" id="3.90.1200.10">
    <property type="match status" value="1"/>
</dbReference>
<evidence type="ECO:0000313" key="3">
    <source>
        <dbReference type="Proteomes" id="UP001562425"/>
    </source>
</evidence>